<dbReference type="RefSeq" id="WP_376852482.1">
    <property type="nucleotide sequence ID" value="NZ_JBHSMF010000014.1"/>
</dbReference>
<evidence type="ECO:0000313" key="2">
    <source>
        <dbReference type="EMBL" id="MFC5500230.1"/>
    </source>
</evidence>
<protein>
    <recommendedName>
        <fullName evidence="4">DUF2269 family protein</fullName>
    </recommendedName>
</protein>
<organism evidence="2 3">
    <name type="scientific">Caenimonas terrae</name>
    <dbReference type="NCBI Taxonomy" id="696074"/>
    <lineage>
        <taxon>Bacteria</taxon>
        <taxon>Pseudomonadati</taxon>
        <taxon>Pseudomonadota</taxon>
        <taxon>Betaproteobacteria</taxon>
        <taxon>Burkholderiales</taxon>
        <taxon>Comamonadaceae</taxon>
        <taxon>Caenimonas</taxon>
    </lineage>
</organism>
<name>A0ABW0NJM8_9BURK</name>
<reference evidence="3" key="1">
    <citation type="journal article" date="2019" name="Int. J. Syst. Evol. Microbiol.">
        <title>The Global Catalogue of Microorganisms (GCM) 10K type strain sequencing project: providing services to taxonomists for standard genome sequencing and annotation.</title>
        <authorList>
            <consortium name="The Broad Institute Genomics Platform"/>
            <consortium name="The Broad Institute Genome Sequencing Center for Infectious Disease"/>
            <person name="Wu L."/>
            <person name="Ma J."/>
        </authorList>
    </citation>
    <scope>NUCLEOTIDE SEQUENCE [LARGE SCALE GENOMIC DNA]</scope>
    <source>
        <strain evidence="3">CCUG 57401</strain>
    </source>
</reference>
<evidence type="ECO:0008006" key="4">
    <source>
        <dbReference type="Google" id="ProtNLM"/>
    </source>
</evidence>
<accession>A0ABW0NJM8</accession>
<feature type="transmembrane region" description="Helical" evidence="1">
    <location>
        <begin position="46"/>
        <end position="64"/>
    </location>
</feature>
<keyword evidence="1" id="KW-1133">Transmembrane helix</keyword>
<keyword evidence="1" id="KW-0812">Transmembrane</keyword>
<gene>
    <name evidence="2" type="ORF">ACFPOE_21990</name>
</gene>
<feature type="transmembrane region" description="Helical" evidence="1">
    <location>
        <begin position="84"/>
        <end position="105"/>
    </location>
</feature>
<evidence type="ECO:0000313" key="3">
    <source>
        <dbReference type="Proteomes" id="UP001596037"/>
    </source>
</evidence>
<feature type="transmembrane region" description="Helical" evidence="1">
    <location>
        <begin position="6"/>
        <end position="25"/>
    </location>
</feature>
<sequence length="147" mass="16356">MGEYFWLFCGAWCGLGGAAWMRVALRKKVEAGEFTSDEVSSFTLRYAIWIFLPCLALWLLQRAAGPAATPEYFKWQGTPKLLAFALQLFVWSALLYWVFLGNGAATMSRYMRATQRSSSLLNGPRAVQVWSVAAVLAGLFVLLGPYA</sequence>
<dbReference type="EMBL" id="JBHSMF010000014">
    <property type="protein sequence ID" value="MFC5500230.1"/>
    <property type="molecule type" value="Genomic_DNA"/>
</dbReference>
<keyword evidence="1" id="KW-0472">Membrane</keyword>
<feature type="transmembrane region" description="Helical" evidence="1">
    <location>
        <begin position="126"/>
        <end position="146"/>
    </location>
</feature>
<keyword evidence="3" id="KW-1185">Reference proteome</keyword>
<dbReference type="Proteomes" id="UP001596037">
    <property type="component" value="Unassembled WGS sequence"/>
</dbReference>
<comment type="caution">
    <text evidence="2">The sequence shown here is derived from an EMBL/GenBank/DDBJ whole genome shotgun (WGS) entry which is preliminary data.</text>
</comment>
<evidence type="ECO:0000256" key="1">
    <source>
        <dbReference type="SAM" id="Phobius"/>
    </source>
</evidence>
<proteinExistence type="predicted"/>